<evidence type="ECO:0000259" key="2">
    <source>
        <dbReference type="Pfam" id="PF05486"/>
    </source>
</evidence>
<dbReference type="InterPro" id="IPR039914">
    <property type="entry name" value="SRP9-like"/>
</dbReference>
<dbReference type="GO" id="GO:0006614">
    <property type="term" value="P:SRP-dependent cotranslational protein targeting to membrane"/>
    <property type="evidence" value="ECO:0007669"/>
    <property type="project" value="InterPro"/>
</dbReference>
<proteinExistence type="predicted"/>
<dbReference type="STRING" id="1745343.A0A2J6Q6R0"/>
<dbReference type="PANTHER" id="PTHR12834">
    <property type="entry name" value="SIGNAL RECOGNITION PARTICLE 9 KDA PROTEIN"/>
    <property type="match status" value="1"/>
</dbReference>
<protein>
    <recommendedName>
        <fullName evidence="2">SRP9 domain-containing protein</fullName>
    </recommendedName>
</protein>
<feature type="region of interest" description="Disordered" evidence="1">
    <location>
        <begin position="128"/>
        <end position="170"/>
    </location>
</feature>
<sequence>MPYLDTAQSWLTQSTLLLQARPATTRISSKYTITHPPASPKAPKKRPSKFSKEPTESTPAPDPNAPRATLTLKTFDPVSGATLKYSTNKAAEVSRLIQILGRLARPMCGLPEVKDDVPVLGAGGAVEGEGSGAGGVGTPVVEGAPAAAGGKTGQQQGGGAGGKKKKKGKK</sequence>
<evidence type="ECO:0000256" key="1">
    <source>
        <dbReference type="SAM" id="MobiDB-lite"/>
    </source>
</evidence>
<accession>A0A2J6Q6R0</accession>
<evidence type="ECO:0000313" key="4">
    <source>
        <dbReference type="Proteomes" id="UP000235672"/>
    </source>
</evidence>
<feature type="compositionally biased region" description="Low complexity" evidence="1">
    <location>
        <begin position="138"/>
        <end position="149"/>
    </location>
</feature>
<feature type="compositionally biased region" description="Gly residues" evidence="1">
    <location>
        <begin position="150"/>
        <end position="161"/>
    </location>
</feature>
<organism evidence="3 4">
    <name type="scientific">Hyaloscypha hepaticicola</name>
    <dbReference type="NCBI Taxonomy" id="2082293"/>
    <lineage>
        <taxon>Eukaryota</taxon>
        <taxon>Fungi</taxon>
        <taxon>Dikarya</taxon>
        <taxon>Ascomycota</taxon>
        <taxon>Pezizomycotina</taxon>
        <taxon>Leotiomycetes</taxon>
        <taxon>Helotiales</taxon>
        <taxon>Hyaloscyphaceae</taxon>
        <taxon>Hyaloscypha</taxon>
    </lineage>
</organism>
<dbReference type="OrthoDB" id="5419752at2759"/>
<name>A0A2J6Q6R0_9HELO</name>
<evidence type="ECO:0000313" key="3">
    <source>
        <dbReference type="EMBL" id="PMD21949.1"/>
    </source>
</evidence>
<dbReference type="GO" id="GO:0005786">
    <property type="term" value="C:signal recognition particle, endoplasmic reticulum targeting"/>
    <property type="evidence" value="ECO:0007669"/>
    <property type="project" value="TreeGrafter"/>
</dbReference>
<reference evidence="3 4" key="1">
    <citation type="submission" date="2016-05" db="EMBL/GenBank/DDBJ databases">
        <title>A degradative enzymes factory behind the ericoid mycorrhizal symbiosis.</title>
        <authorList>
            <consortium name="DOE Joint Genome Institute"/>
            <person name="Martino E."/>
            <person name="Morin E."/>
            <person name="Grelet G."/>
            <person name="Kuo A."/>
            <person name="Kohler A."/>
            <person name="Daghino S."/>
            <person name="Barry K."/>
            <person name="Choi C."/>
            <person name="Cichocki N."/>
            <person name="Clum A."/>
            <person name="Copeland A."/>
            <person name="Hainaut M."/>
            <person name="Haridas S."/>
            <person name="Labutti K."/>
            <person name="Lindquist E."/>
            <person name="Lipzen A."/>
            <person name="Khouja H.-R."/>
            <person name="Murat C."/>
            <person name="Ohm R."/>
            <person name="Olson A."/>
            <person name="Spatafora J."/>
            <person name="Veneault-Fourrey C."/>
            <person name="Henrissat B."/>
            <person name="Grigoriev I."/>
            <person name="Martin F."/>
            <person name="Perotto S."/>
        </authorList>
    </citation>
    <scope>NUCLEOTIDE SEQUENCE [LARGE SCALE GENOMIC DNA]</scope>
    <source>
        <strain evidence="3 4">UAMH 7357</strain>
    </source>
</reference>
<dbReference type="Proteomes" id="UP000235672">
    <property type="component" value="Unassembled WGS sequence"/>
</dbReference>
<dbReference type="InterPro" id="IPR039432">
    <property type="entry name" value="SRP9_dom"/>
</dbReference>
<dbReference type="AlphaFoldDB" id="A0A2J6Q6R0"/>
<dbReference type="Pfam" id="PF05486">
    <property type="entry name" value="SRP9-21"/>
    <property type="match status" value="1"/>
</dbReference>
<dbReference type="PANTHER" id="PTHR12834:SF12">
    <property type="entry name" value="SIGNAL RECOGNITION PARTICLE 9 KDA PROTEIN"/>
    <property type="match status" value="1"/>
</dbReference>
<feature type="domain" description="SRP9" evidence="2">
    <location>
        <begin position="5"/>
        <end position="107"/>
    </location>
</feature>
<dbReference type="EMBL" id="KZ613479">
    <property type="protein sequence ID" value="PMD21949.1"/>
    <property type="molecule type" value="Genomic_DNA"/>
</dbReference>
<feature type="region of interest" description="Disordered" evidence="1">
    <location>
        <begin position="26"/>
        <end position="69"/>
    </location>
</feature>
<feature type="compositionally biased region" description="Gly residues" evidence="1">
    <location>
        <begin position="128"/>
        <end position="137"/>
    </location>
</feature>
<keyword evidence="4" id="KW-1185">Reference proteome</keyword>
<gene>
    <name evidence="3" type="ORF">NA56DRAFT_688580</name>
</gene>